<dbReference type="AlphaFoldDB" id="A0A6C1KFI8"/>
<organism evidence="1 2">
    <name type="scientific">Xanthobacter autotrophicus</name>
    <dbReference type="NCBI Taxonomy" id="280"/>
    <lineage>
        <taxon>Bacteria</taxon>
        <taxon>Pseudomonadati</taxon>
        <taxon>Pseudomonadota</taxon>
        <taxon>Alphaproteobacteria</taxon>
        <taxon>Hyphomicrobiales</taxon>
        <taxon>Xanthobacteraceae</taxon>
        <taxon>Xanthobacter</taxon>
    </lineage>
</organism>
<evidence type="ECO:0000313" key="1">
    <source>
        <dbReference type="EMBL" id="TLX42995.1"/>
    </source>
</evidence>
<name>A0A6C1KFI8_XANAU</name>
<sequence>MPIGLTKHVLRLALGLDVQKGAIAITAVMPGLVPGIHAVPLGTACEDQPQPARVDGRVKPGHDGGKALLMVARASDDRIVKPTPGVGR</sequence>
<comment type="caution">
    <text evidence="1">The sequence shown here is derived from an EMBL/GenBank/DDBJ whole genome shotgun (WGS) entry which is preliminary data.</text>
</comment>
<gene>
    <name evidence="1" type="ORF">FBQ73_10095</name>
</gene>
<proteinExistence type="predicted"/>
<dbReference type="EMBL" id="VAUP01000022">
    <property type="protein sequence ID" value="TLX42995.1"/>
    <property type="molecule type" value="Genomic_DNA"/>
</dbReference>
<protein>
    <submittedName>
        <fullName evidence="1">Uncharacterized protein</fullName>
    </submittedName>
</protein>
<reference evidence="1 2" key="1">
    <citation type="submission" date="2019-05" db="EMBL/GenBank/DDBJ databases">
        <authorList>
            <person name="Zhou X."/>
        </authorList>
    </citation>
    <scope>NUCLEOTIDE SEQUENCE [LARGE SCALE GENOMIC DNA]</scope>
    <source>
        <strain evidence="1 2">DSM 432</strain>
    </source>
</reference>
<evidence type="ECO:0000313" key="2">
    <source>
        <dbReference type="Proteomes" id="UP000305131"/>
    </source>
</evidence>
<dbReference type="Proteomes" id="UP000305131">
    <property type="component" value="Unassembled WGS sequence"/>
</dbReference>
<dbReference type="OrthoDB" id="8256488at2"/>
<accession>A0A6C1KFI8</accession>